<evidence type="ECO:0000256" key="5">
    <source>
        <dbReference type="ARBA" id="ARBA00022801"/>
    </source>
</evidence>
<evidence type="ECO:0000313" key="10">
    <source>
        <dbReference type="EMBL" id="KAI1869541.1"/>
    </source>
</evidence>
<dbReference type="NCBIfam" id="TIGR01840">
    <property type="entry name" value="esterase_phb"/>
    <property type="match status" value="1"/>
</dbReference>
<gene>
    <name evidence="10" type="ORF">JX265_006631</name>
</gene>
<dbReference type="GO" id="GO:0052689">
    <property type="term" value="F:carboxylic ester hydrolase activity"/>
    <property type="evidence" value="ECO:0007669"/>
    <property type="project" value="UniProtKB-KW"/>
</dbReference>
<dbReference type="InterPro" id="IPR010126">
    <property type="entry name" value="Esterase_phb"/>
</dbReference>
<accession>A0A9Q0AQA8</accession>
<evidence type="ECO:0000313" key="11">
    <source>
        <dbReference type="Proteomes" id="UP000829685"/>
    </source>
</evidence>
<keyword evidence="5 9" id="KW-0378">Hydrolase</keyword>
<dbReference type="EC" id="3.1.1.-" evidence="9"/>
<comment type="subcellular location">
    <subcellularLocation>
        <location evidence="1 9">Secreted</location>
    </subcellularLocation>
</comment>
<organism evidence="10 11">
    <name type="scientific">Neoarthrinium moseri</name>
    <dbReference type="NCBI Taxonomy" id="1658444"/>
    <lineage>
        <taxon>Eukaryota</taxon>
        <taxon>Fungi</taxon>
        <taxon>Dikarya</taxon>
        <taxon>Ascomycota</taxon>
        <taxon>Pezizomycotina</taxon>
        <taxon>Sordariomycetes</taxon>
        <taxon>Xylariomycetidae</taxon>
        <taxon>Amphisphaeriales</taxon>
        <taxon>Apiosporaceae</taxon>
        <taxon>Neoarthrinium</taxon>
    </lineage>
</organism>
<dbReference type="AlphaFoldDB" id="A0A9Q0AQA8"/>
<proteinExistence type="inferred from homology"/>
<keyword evidence="11" id="KW-1185">Reference proteome</keyword>
<sequence>MRPSTLFGSLAALLLSPVSDAALTTVTNWGSNPTNLEMQIYLPKKLAAKPAVVVALHGCGGSGQQYYQQANYGSYADDKGFIVIYPSSKNDSNCWDVSFPRTLTHDGGGDSEGLSNMVSYLVQKYNADPAKVYATGSSSGCMMTNILLAVYPDVFSAGSCYSGVAAGCFAGSPGNSPTTSNRTCANGDVNKSGAEWAAQVHAMYPSYKGAYPRMQTFHGTADTLVYPQNLFEQLKEWSALLDVSWTRNNTNTPSSGYTQMVYGDGTKLVGYLAQGVGHTVPVHPQMDMKWFGLL</sequence>
<keyword evidence="3 9" id="KW-0964">Secreted</keyword>
<dbReference type="GO" id="GO:0005576">
    <property type="term" value="C:extracellular region"/>
    <property type="evidence" value="ECO:0007669"/>
    <property type="project" value="UniProtKB-SubCell"/>
</dbReference>
<evidence type="ECO:0000256" key="8">
    <source>
        <dbReference type="ARBA" id="ARBA00023326"/>
    </source>
</evidence>
<feature type="signal peptide" evidence="9">
    <location>
        <begin position="1"/>
        <end position="21"/>
    </location>
</feature>
<keyword evidence="2 9" id="KW-0719">Serine esterase</keyword>
<dbReference type="GO" id="GO:0045493">
    <property type="term" value="P:xylan catabolic process"/>
    <property type="evidence" value="ECO:0007669"/>
    <property type="project" value="UniProtKB-UniRule"/>
</dbReference>
<keyword evidence="8 9" id="KW-0624">Polysaccharide degradation</keyword>
<evidence type="ECO:0000256" key="4">
    <source>
        <dbReference type="ARBA" id="ARBA00022729"/>
    </source>
</evidence>
<evidence type="ECO:0000256" key="7">
    <source>
        <dbReference type="ARBA" id="ARBA00023277"/>
    </source>
</evidence>
<dbReference type="PANTHER" id="PTHR43037">
    <property type="entry name" value="UNNAMED PRODUCT-RELATED"/>
    <property type="match status" value="1"/>
</dbReference>
<comment type="caution">
    <text evidence="10">The sequence shown here is derived from an EMBL/GenBank/DDBJ whole genome shotgun (WGS) entry which is preliminary data.</text>
</comment>
<evidence type="ECO:0000256" key="3">
    <source>
        <dbReference type="ARBA" id="ARBA00022525"/>
    </source>
</evidence>
<keyword evidence="6" id="KW-0325">Glycoprotein</keyword>
<evidence type="ECO:0000256" key="6">
    <source>
        <dbReference type="ARBA" id="ARBA00023180"/>
    </source>
</evidence>
<dbReference type="InterPro" id="IPR050955">
    <property type="entry name" value="Plant_Biomass_Hydrol_Est"/>
</dbReference>
<dbReference type="Proteomes" id="UP000829685">
    <property type="component" value="Unassembled WGS sequence"/>
</dbReference>
<dbReference type="Gene3D" id="3.40.50.1820">
    <property type="entry name" value="alpha/beta hydrolase"/>
    <property type="match status" value="1"/>
</dbReference>
<dbReference type="OrthoDB" id="2425929at2759"/>
<evidence type="ECO:0000256" key="9">
    <source>
        <dbReference type="RuleBase" id="RU367147"/>
    </source>
</evidence>
<evidence type="ECO:0000256" key="1">
    <source>
        <dbReference type="ARBA" id="ARBA00004613"/>
    </source>
</evidence>
<name>A0A9Q0AQA8_9PEZI</name>
<comment type="function">
    <text evidence="9">Esterase involved in the hydrolysis of xylan, a major structural heterogeneous polysaccharide found in plant biomass representing the second most abundant polysaccharide in the biosphere, after cellulose.</text>
</comment>
<dbReference type="Pfam" id="PF10503">
    <property type="entry name" value="Esterase_PHB"/>
    <property type="match status" value="1"/>
</dbReference>
<comment type="similarity">
    <text evidence="9">Belongs to the carbohydrate esterase 1 (CE1) family.</text>
</comment>
<reference evidence="10" key="1">
    <citation type="submission" date="2021-03" db="EMBL/GenBank/DDBJ databases">
        <title>Revisited historic fungal species revealed as producer of novel bioactive compounds through whole genome sequencing and comparative genomics.</title>
        <authorList>
            <person name="Vignolle G.A."/>
            <person name="Hochenegger N."/>
            <person name="Mach R.L."/>
            <person name="Mach-Aigner A.R."/>
            <person name="Javad Rahimi M."/>
            <person name="Salim K.A."/>
            <person name="Chan C.M."/>
            <person name="Lim L.B.L."/>
            <person name="Cai F."/>
            <person name="Druzhinina I.S."/>
            <person name="U'Ren J.M."/>
            <person name="Derntl C."/>
        </authorList>
    </citation>
    <scope>NUCLEOTIDE SEQUENCE</scope>
    <source>
        <strain evidence="10">TUCIM 5799</strain>
    </source>
</reference>
<dbReference type="InterPro" id="IPR029058">
    <property type="entry name" value="AB_hydrolase_fold"/>
</dbReference>
<dbReference type="EMBL" id="JAFIMR010000015">
    <property type="protein sequence ID" value="KAI1869541.1"/>
    <property type="molecule type" value="Genomic_DNA"/>
</dbReference>
<dbReference type="PANTHER" id="PTHR43037:SF3">
    <property type="entry name" value="FERULOYL ESTERASE B"/>
    <property type="match status" value="1"/>
</dbReference>
<dbReference type="SUPFAM" id="SSF53474">
    <property type="entry name" value="alpha/beta-Hydrolases"/>
    <property type="match status" value="2"/>
</dbReference>
<evidence type="ECO:0000256" key="2">
    <source>
        <dbReference type="ARBA" id="ARBA00022487"/>
    </source>
</evidence>
<feature type="chain" id="PRO_5040543258" description="Carboxylic ester hydrolase" evidence="9">
    <location>
        <begin position="22"/>
        <end position="294"/>
    </location>
</feature>
<protein>
    <recommendedName>
        <fullName evidence="9">Carboxylic ester hydrolase</fullName>
        <ecNumber evidence="9">3.1.1.-</ecNumber>
    </recommendedName>
</protein>
<keyword evidence="4 9" id="KW-0732">Signal</keyword>
<keyword evidence="7 9" id="KW-0119">Carbohydrate metabolism</keyword>